<evidence type="ECO:0000313" key="1">
    <source>
        <dbReference type="EMBL" id="TGY65674.1"/>
    </source>
</evidence>
<proteinExistence type="predicted"/>
<keyword evidence="2" id="KW-1185">Reference proteome</keyword>
<comment type="caution">
    <text evidence="1">The sequence shown here is derived from an EMBL/GenBank/DDBJ whole genome shotgun (WGS) entry which is preliminary data.</text>
</comment>
<name>A0AC61R6G3_9FIRM</name>
<sequence>MSIQVHDSLFSLCTRDSLYQMKVDQYGVLNHTWYGPDTAMDMSYIEDYPEISFSANLWDTEKSRMYSLNDRLLEYSCGGISDFRNPALLLTVPDGSSSLDLRYFSYEIMPDKYALEGLPASFGDGQTLKITLKDTVYDIYVDLLYGVFEEENVITRSVVIRNLTPFEIKVKKIVSASLDLPTSDYEVIHFHGRHAMERMMEKTPLTHGTFSIGSRRGQSSHQHNPGLVLAKANTTETSGEAYGMLLVYSGSFEAEVEKDQLDQLRATIGLRSENLNWTLKPGERFCAPEAILSFTENGLGTLSGQYHDFIREHLIRSRFVHQKRPILINNWEATYFDFNGEKLLDIAQTARELGIELFVLDDGWFGQRHNDDSSLGDWVVNEQKLQMPLRELVDRVHDKGMQFGLWIEPEMVSENSMLYRAHPDWVLRSPLRDPARSRYQLVLDMANPEVVDYLANTFMALIEENGVDYIKWDMNRSISDFYAPSLAPERQSEMAHRYMLGVYDLADRLTSRFPDVLFEGCAGGGGRFDAGMLYYFPQYWCSDDTDAHNRCLIQHGTSFFYPISSVGSHVSAVPNHQTGRTVSLKTRGIVAMAGTFGYELDLSALSDEEKEEVKAQVETYKAMQPLVFDGDYYRLSDPNANNVCAWSFVSKDKKTALVQAVVFEHKPNAKKPHVKLQGLDPMAFYRRKEDGMVFSGKALMKAGIFLPDTLGSNVGHQVELEQID</sequence>
<organism evidence="1 2">
    <name type="scientific">Dubosiella muris</name>
    <dbReference type="NCBI Taxonomy" id="3038133"/>
    <lineage>
        <taxon>Bacteria</taxon>
        <taxon>Bacillati</taxon>
        <taxon>Bacillota</taxon>
        <taxon>Erysipelotrichia</taxon>
        <taxon>Erysipelotrichales</taxon>
        <taxon>Erysipelotrichaceae</taxon>
        <taxon>Dubosiella</taxon>
    </lineage>
</organism>
<reference evidence="1" key="1">
    <citation type="submission" date="2019-04" db="EMBL/GenBank/DDBJ databases">
        <title>Microbes associate with the intestines of laboratory mice.</title>
        <authorList>
            <person name="Navarre W."/>
            <person name="Wong E."/>
            <person name="Huang K."/>
            <person name="Tropini C."/>
            <person name="Ng K."/>
            <person name="Yu B."/>
        </authorList>
    </citation>
    <scope>NUCLEOTIDE SEQUENCE</scope>
    <source>
        <strain evidence="1">NM09_H32</strain>
    </source>
</reference>
<evidence type="ECO:0000313" key="2">
    <source>
        <dbReference type="Proteomes" id="UP000308836"/>
    </source>
</evidence>
<accession>A0AC61R6G3</accession>
<dbReference type="EMBL" id="SRYG01000014">
    <property type="protein sequence ID" value="TGY65674.1"/>
    <property type="molecule type" value="Genomic_DNA"/>
</dbReference>
<protein>
    <submittedName>
        <fullName evidence="1">Alpha-galactosidase</fullName>
    </submittedName>
</protein>
<dbReference type="Proteomes" id="UP000308836">
    <property type="component" value="Unassembled WGS sequence"/>
</dbReference>
<gene>
    <name evidence="1" type="ORF">E5336_07535</name>
</gene>